<keyword evidence="3" id="KW-1185">Reference proteome</keyword>
<feature type="domain" description="RES" evidence="1">
    <location>
        <begin position="55"/>
        <end position="168"/>
    </location>
</feature>
<dbReference type="AlphaFoldDB" id="A0A4R1ND55"/>
<dbReference type="Proteomes" id="UP000294555">
    <property type="component" value="Unassembled WGS sequence"/>
</dbReference>
<evidence type="ECO:0000313" key="3">
    <source>
        <dbReference type="Proteomes" id="UP000294555"/>
    </source>
</evidence>
<name>A0A4R1ND55_9GAMM</name>
<organism evidence="2 3">
    <name type="scientific">Sodalis ligni</name>
    <dbReference type="NCBI Taxonomy" id="2697027"/>
    <lineage>
        <taxon>Bacteria</taxon>
        <taxon>Pseudomonadati</taxon>
        <taxon>Pseudomonadota</taxon>
        <taxon>Gammaproteobacteria</taxon>
        <taxon>Enterobacterales</taxon>
        <taxon>Bruguierivoracaceae</taxon>
        <taxon>Sodalis</taxon>
    </lineage>
</organism>
<dbReference type="OrthoDB" id="6625683at2"/>
<protein>
    <submittedName>
        <fullName evidence="2">RES domain-containing protein</fullName>
    </submittedName>
</protein>
<accession>A0A4R1ND55</accession>
<dbReference type="EMBL" id="SJOI01000001">
    <property type="protein sequence ID" value="TCL05495.1"/>
    <property type="molecule type" value="Genomic_DNA"/>
</dbReference>
<dbReference type="Pfam" id="PF08808">
    <property type="entry name" value="RES"/>
    <property type="match status" value="1"/>
</dbReference>
<evidence type="ECO:0000259" key="1">
    <source>
        <dbReference type="Pfam" id="PF08808"/>
    </source>
</evidence>
<reference evidence="2 3" key="1">
    <citation type="submission" date="2019-02" db="EMBL/GenBank/DDBJ databases">
        <title>Investigation of anaerobic lignin degradation for improved lignocellulosic biofuels.</title>
        <authorList>
            <person name="Deangelis K."/>
        </authorList>
    </citation>
    <scope>NUCLEOTIDE SEQUENCE [LARGE SCALE GENOMIC DNA]</scope>
    <source>
        <strain evidence="2 3">159R</strain>
    </source>
</reference>
<comment type="caution">
    <text evidence="2">The sequence shown here is derived from an EMBL/GenBank/DDBJ whole genome shotgun (WGS) entry which is preliminary data.</text>
</comment>
<dbReference type="InterPro" id="IPR014914">
    <property type="entry name" value="RES_dom"/>
</dbReference>
<proteinExistence type="predicted"/>
<evidence type="ECO:0000313" key="2">
    <source>
        <dbReference type="EMBL" id="TCL05495.1"/>
    </source>
</evidence>
<sequence length="209" mass="23558">MLLKVWSNIEYRMDQIIQKIKVAGSKIVKTYPASTDYFRLQDNFYDGNGVFFNKDPKRESRYAIPDRSKGTFYVTAVPVTACAEMYKGERFIDLEDFTKNCMAIVTAVRDLSIIDLTALAPLLHVPLGELMGGNYRNTQMLAAILSKHVDGLEYLSCMTGQCCTVFWCEDSSGAGLITTKSVKRLSDFQHEGVSARDMLRDHLDIRITG</sequence>
<gene>
    <name evidence="2" type="ORF">EZJ58_3684</name>
</gene>